<evidence type="ECO:0000259" key="5">
    <source>
        <dbReference type="Pfam" id="PF00891"/>
    </source>
</evidence>
<dbReference type="EMBL" id="WJXA01000008">
    <property type="protein sequence ID" value="KAF7134905.1"/>
    <property type="molecule type" value="Genomic_DNA"/>
</dbReference>
<evidence type="ECO:0000256" key="2">
    <source>
        <dbReference type="ARBA" id="ARBA00022679"/>
    </source>
</evidence>
<evidence type="ECO:0000259" key="6">
    <source>
        <dbReference type="Pfam" id="PF08100"/>
    </source>
</evidence>
<evidence type="ECO:0000256" key="4">
    <source>
        <dbReference type="ARBA" id="ARBA00034481"/>
    </source>
</evidence>
<feature type="domain" description="O-methyltransferase C-terminal" evidence="5">
    <location>
        <begin position="155"/>
        <end position="280"/>
    </location>
</feature>
<sequence>MEPCYRDNRDEEEDQEHYSYAMEVIRSSVLPLVLKAVIELEVLDIIAKEGPGAQLSASEIASRLPPSASASGRNPDAPEMLDRMLRFLASHSILTCSAAISSSDDSTPTGPAASVGETRVYGLAPVAKYFVPDQDGVSLGYLLFMAQDKVHINSWYELKGAVLEGGIPFERVHGMHAFEYGRKDVRFNGVFNKAVQSVSKLVIKKIAHSYKGFEPLQSLVDVGGGLGVSLSLITTKYPHIKAINFDLPHVIQQAPPYPGVEHVGGDMFESVPKGDAIFLKNCHKALPEHGKIIVVETILPTIVDTSDAARSAFHIDLLMMTELGGKERTEQEYRTLAVGAGFSGIKLDCYACTLWVMEFFK</sequence>
<gene>
    <name evidence="7" type="ORF">RHSIM_Rhsim08G0116500</name>
</gene>
<comment type="caution">
    <text evidence="7">The sequence shown here is derived from an EMBL/GenBank/DDBJ whole genome shotgun (WGS) entry which is preliminary data.</text>
</comment>
<dbReference type="SUPFAM" id="SSF53335">
    <property type="entry name" value="S-adenosyl-L-methionine-dependent methyltransferases"/>
    <property type="match status" value="1"/>
</dbReference>
<reference evidence="7" key="1">
    <citation type="submission" date="2019-11" db="EMBL/GenBank/DDBJ databases">
        <authorList>
            <person name="Liu Y."/>
            <person name="Hou J."/>
            <person name="Li T.-Q."/>
            <person name="Guan C.-H."/>
            <person name="Wu X."/>
            <person name="Wu H.-Z."/>
            <person name="Ling F."/>
            <person name="Zhang R."/>
            <person name="Shi X.-G."/>
            <person name="Ren J.-P."/>
            <person name="Chen E.-F."/>
            <person name="Sun J.-M."/>
        </authorList>
    </citation>
    <scope>NUCLEOTIDE SEQUENCE</scope>
    <source>
        <strain evidence="7">Adult_tree_wgs_1</strain>
        <tissue evidence="7">Leaves</tissue>
    </source>
</reference>
<keyword evidence="2" id="KW-0808">Transferase</keyword>
<keyword evidence="3" id="KW-0949">S-adenosyl-L-methionine</keyword>
<dbReference type="GO" id="GO:0046983">
    <property type="term" value="F:protein dimerization activity"/>
    <property type="evidence" value="ECO:0007669"/>
    <property type="project" value="InterPro"/>
</dbReference>
<dbReference type="GO" id="GO:0008757">
    <property type="term" value="F:S-adenosylmethionine-dependent methyltransferase activity"/>
    <property type="evidence" value="ECO:0007669"/>
    <property type="project" value="UniProtKB-ARBA"/>
</dbReference>
<dbReference type="InterPro" id="IPR029063">
    <property type="entry name" value="SAM-dependent_MTases_sf"/>
</dbReference>
<protein>
    <submittedName>
        <fullName evidence="7">Uncharacterized protein</fullName>
    </submittedName>
</protein>
<dbReference type="Gene3D" id="1.10.10.10">
    <property type="entry name" value="Winged helix-like DNA-binding domain superfamily/Winged helix DNA-binding domain"/>
    <property type="match status" value="1"/>
</dbReference>
<dbReference type="GO" id="GO:0032259">
    <property type="term" value="P:methylation"/>
    <property type="evidence" value="ECO:0007669"/>
    <property type="project" value="UniProtKB-KW"/>
</dbReference>
<dbReference type="PANTHER" id="PTHR11746">
    <property type="entry name" value="O-METHYLTRANSFERASE"/>
    <property type="match status" value="1"/>
</dbReference>
<dbReference type="InterPro" id="IPR001077">
    <property type="entry name" value="COMT_C"/>
</dbReference>
<dbReference type="InterPro" id="IPR036388">
    <property type="entry name" value="WH-like_DNA-bd_sf"/>
</dbReference>
<dbReference type="FunFam" id="1.10.10.10:FF:000357">
    <property type="entry name" value="Caffeic acid 3-O-methyltransferase"/>
    <property type="match status" value="1"/>
</dbReference>
<dbReference type="InterPro" id="IPR012967">
    <property type="entry name" value="COMT_dimerisation"/>
</dbReference>
<accession>A0A834LGC5</accession>
<dbReference type="SUPFAM" id="SSF46785">
    <property type="entry name" value="Winged helix' DNA-binding domain"/>
    <property type="match status" value="1"/>
</dbReference>
<evidence type="ECO:0000313" key="8">
    <source>
        <dbReference type="Proteomes" id="UP000626092"/>
    </source>
</evidence>
<dbReference type="OrthoDB" id="1606438at2759"/>
<feature type="domain" description="O-methyltransferase dimerisation" evidence="6">
    <location>
        <begin position="22"/>
        <end position="132"/>
    </location>
</feature>
<keyword evidence="1" id="KW-0489">Methyltransferase</keyword>
<dbReference type="AlphaFoldDB" id="A0A834LGC5"/>
<dbReference type="PIRSF" id="PIRSF005739">
    <property type="entry name" value="O-mtase"/>
    <property type="match status" value="1"/>
</dbReference>
<dbReference type="Gene3D" id="3.40.50.150">
    <property type="entry name" value="Vaccinia Virus protein VP39"/>
    <property type="match status" value="1"/>
</dbReference>
<dbReference type="InterPro" id="IPR016461">
    <property type="entry name" value="COMT-like"/>
</dbReference>
<dbReference type="GO" id="GO:0008171">
    <property type="term" value="F:O-methyltransferase activity"/>
    <property type="evidence" value="ECO:0007669"/>
    <property type="project" value="InterPro"/>
</dbReference>
<comment type="similarity">
    <text evidence="4">Belongs to the class I-like SAM-binding methyltransferase superfamily. Cation-independent O-methyltransferase family. COMT subfamily.</text>
</comment>
<dbReference type="Pfam" id="PF00891">
    <property type="entry name" value="Methyltransf_2"/>
    <property type="match status" value="1"/>
</dbReference>
<evidence type="ECO:0000256" key="3">
    <source>
        <dbReference type="ARBA" id="ARBA00022691"/>
    </source>
</evidence>
<dbReference type="Pfam" id="PF08100">
    <property type="entry name" value="Dimerisation"/>
    <property type="match status" value="1"/>
</dbReference>
<evidence type="ECO:0000256" key="1">
    <source>
        <dbReference type="ARBA" id="ARBA00022603"/>
    </source>
</evidence>
<evidence type="ECO:0000313" key="7">
    <source>
        <dbReference type="EMBL" id="KAF7134905.1"/>
    </source>
</evidence>
<dbReference type="Proteomes" id="UP000626092">
    <property type="component" value="Unassembled WGS sequence"/>
</dbReference>
<proteinExistence type="inferred from homology"/>
<dbReference type="InterPro" id="IPR036390">
    <property type="entry name" value="WH_DNA-bd_sf"/>
</dbReference>
<dbReference type="PROSITE" id="PS51683">
    <property type="entry name" value="SAM_OMT_II"/>
    <property type="match status" value="1"/>
</dbReference>
<organism evidence="7 8">
    <name type="scientific">Rhododendron simsii</name>
    <name type="common">Sims's rhododendron</name>
    <dbReference type="NCBI Taxonomy" id="118357"/>
    <lineage>
        <taxon>Eukaryota</taxon>
        <taxon>Viridiplantae</taxon>
        <taxon>Streptophyta</taxon>
        <taxon>Embryophyta</taxon>
        <taxon>Tracheophyta</taxon>
        <taxon>Spermatophyta</taxon>
        <taxon>Magnoliopsida</taxon>
        <taxon>eudicotyledons</taxon>
        <taxon>Gunneridae</taxon>
        <taxon>Pentapetalae</taxon>
        <taxon>asterids</taxon>
        <taxon>Ericales</taxon>
        <taxon>Ericaceae</taxon>
        <taxon>Ericoideae</taxon>
        <taxon>Rhodoreae</taxon>
        <taxon>Rhododendron</taxon>
    </lineage>
</organism>
<name>A0A834LGC5_RHOSS</name>
<keyword evidence="8" id="KW-1185">Reference proteome</keyword>